<organism evidence="1">
    <name type="scientific">Arundo donax</name>
    <name type="common">Giant reed</name>
    <name type="synonym">Donax arundinaceus</name>
    <dbReference type="NCBI Taxonomy" id="35708"/>
    <lineage>
        <taxon>Eukaryota</taxon>
        <taxon>Viridiplantae</taxon>
        <taxon>Streptophyta</taxon>
        <taxon>Embryophyta</taxon>
        <taxon>Tracheophyta</taxon>
        <taxon>Spermatophyta</taxon>
        <taxon>Magnoliopsida</taxon>
        <taxon>Liliopsida</taxon>
        <taxon>Poales</taxon>
        <taxon>Poaceae</taxon>
        <taxon>PACMAD clade</taxon>
        <taxon>Arundinoideae</taxon>
        <taxon>Arundineae</taxon>
        <taxon>Arundo</taxon>
    </lineage>
</organism>
<sequence length="38" mass="4257">MIHPWIDFDGAGVIYFPNFLGVQAQLKSAPVRLCFFSA</sequence>
<accession>A0A0A9BTS1</accession>
<dbReference type="EMBL" id="GBRH01235253">
    <property type="protein sequence ID" value="JAD62642.1"/>
    <property type="molecule type" value="Transcribed_RNA"/>
</dbReference>
<reference evidence="1" key="2">
    <citation type="journal article" date="2015" name="Data Brief">
        <title>Shoot transcriptome of the giant reed, Arundo donax.</title>
        <authorList>
            <person name="Barrero R.A."/>
            <person name="Guerrero F.D."/>
            <person name="Moolhuijzen P."/>
            <person name="Goolsby J.A."/>
            <person name="Tidwell J."/>
            <person name="Bellgard S.E."/>
            <person name="Bellgard M.I."/>
        </authorList>
    </citation>
    <scope>NUCLEOTIDE SEQUENCE</scope>
    <source>
        <tissue evidence="1">Shoot tissue taken approximately 20 cm above the soil surface</tissue>
    </source>
</reference>
<evidence type="ECO:0000313" key="1">
    <source>
        <dbReference type="EMBL" id="JAD62642.1"/>
    </source>
</evidence>
<reference evidence="1" key="1">
    <citation type="submission" date="2014-09" db="EMBL/GenBank/DDBJ databases">
        <authorList>
            <person name="Magalhaes I.L.F."/>
            <person name="Oliveira U."/>
            <person name="Santos F.R."/>
            <person name="Vidigal T.H.D.A."/>
            <person name="Brescovit A.D."/>
            <person name="Santos A.J."/>
        </authorList>
    </citation>
    <scope>NUCLEOTIDE SEQUENCE</scope>
    <source>
        <tissue evidence="1">Shoot tissue taken approximately 20 cm above the soil surface</tissue>
    </source>
</reference>
<name>A0A0A9BTS1_ARUDO</name>
<protein>
    <submittedName>
        <fullName evidence="1">Uncharacterized protein</fullName>
    </submittedName>
</protein>
<proteinExistence type="predicted"/>
<dbReference type="AlphaFoldDB" id="A0A0A9BTS1"/>